<feature type="transmembrane region" description="Helical" evidence="7">
    <location>
        <begin position="531"/>
        <end position="552"/>
    </location>
</feature>
<protein>
    <recommendedName>
        <fullName evidence="8">Amino acid transporter transmembrane domain-containing protein</fullName>
    </recommendedName>
</protein>
<gene>
    <name evidence="9" type="ORF">PV09_03004</name>
</gene>
<name>A0A0D2AGU1_9PEZI</name>
<evidence type="ECO:0000256" key="4">
    <source>
        <dbReference type="ARBA" id="ARBA00022989"/>
    </source>
</evidence>
<dbReference type="Pfam" id="PF01490">
    <property type="entry name" value="Aa_trans"/>
    <property type="match status" value="1"/>
</dbReference>
<feature type="transmembrane region" description="Helical" evidence="7">
    <location>
        <begin position="341"/>
        <end position="361"/>
    </location>
</feature>
<dbReference type="GeneID" id="27310977"/>
<evidence type="ECO:0000313" key="9">
    <source>
        <dbReference type="EMBL" id="KIW05795.1"/>
    </source>
</evidence>
<keyword evidence="10" id="KW-1185">Reference proteome</keyword>
<feature type="compositionally biased region" description="Polar residues" evidence="6">
    <location>
        <begin position="1"/>
        <end position="13"/>
    </location>
</feature>
<feature type="compositionally biased region" description="Acidic residues" evidence="6">
    <location>
        <begin position="156"/>
        <end position="173"/>
    </location>
</feature>
<accession>A0A0D2AGU1</accession>
<reference evidence="9 10" key="1">
    <citation type="submission" date="2015-01" db="EMBL/GenBank/DDBJ databases">
        <title>The Genome Sequence of Ochroconis gallopava CBS43764.</title>
        <authorList>
            <consortium name="The Broad Institute Genomics Platform"/>
            <person name="Cuomo C."/>
            <person name="de Hoog S."/>
            <person name="Gorbushina A."/>
            <person name="Stielow B."/>
            <person name="Teixiera M."/>
            <person name="Abouelleil A."/>
            <person name="Chapman S.B."/>
            <person name="Priest M."/>
            <person name="Young S.K."/>
            <person name="Wortman J."/>
            <person name="Nusbaum C."/>
            <person name="Birren B."/>
        </authorList>
    </citation>
    <scope>NUCLEOTIDE SEQUENCE [LARGE SCALE GENOMIC DNA]</scope>
    <source>
        <strain evidence="9 10">CBS 43764</strain>
    </source>
</reference>
<keyword evidence="4 7" id="KW-1133">Transmembrane helix</keyword>
<dbReference type="AlphaFoldDB" id="A0A0D2AGU1"/>
<feature type="transmembrane region" description="Helical" evidence="7">
    <location>
        <begin position="230"/>
        <end position="251"/>
    </location>
</feature>
<dbReference type="PANTHER" id="PTHR22950">
    <property type="entry name" value="AMINO ACID TRANSPORTER"/>
    <property type="match status" value="1"/>
</dbReference>
<keyword evidence="3 7" id="KW-0812">Transmembrane</keyword>
<comment type="similarity">
    <text evidence="2">Belongs to the amino acid/polyamine transporter 2 family.</text>
</comment>
<evidence type="ECO:0000259" key="8">
    <source>
        <dbReference type="Pfam" id="PF01490"/>
    </source>
</evidence>
<dbReference type="InterPro" id="IPR013057">
    <property type="entry name" value="AA_transpt_TM"/>
</dbReference>
<feature type="region of interest" description="Disordered" evidence="6">
    <location>
        <begin position="1"/>
        <end position="45"/>
    </location>
</feature>
<dbReference type="RefSeq" id="XP_016215664.1">
    <property type="nucleotide sequence ID" value="XM_016356141.1"/>
</dbReference>
<feature type="transmembrane region" description="Helical" evidence="7">
    <location>
        <begin position="276"/>
        <end position="296"/>
    </location>
</feature>
<evidence type="ECO:0000313" key="10">
    <source>
        <dbReference type="Proteomes" id="UP000053259"/>
    </source>
</evidence>
<evidence type="ECO:0000256" key="6">
    <source>
        <dbReference type="SAM" id="MobiDB-lite"/>
    </source>
</evidence>
<feature type="domain" description="Amino acid transporter transmembrane" evidence="8">
    <location>
        <begin position="199"/>
        <end position="584"/>
    </location>
</feature>
<evidence type="ECO:0000256" key="3">
    <source>
        <dbReference type="ARBA" id="ARBA00022692"/>
    </source>
</evidence>
<feature type="transmembrane region" description="Helical" evidence="7">
    <location>
        <begin position="385"/>
        <end position="406"/>
    </location>
</feature>
<keyword evidence="5 7" id="KW-0472">Membrane</keyword>
<evidence type="ECO:0000256" key="5">
    <source>
        <dbReference type="ARBA" id="ARBA00023136"/>
    </source>
</evidence>
<feature type="transmembrane region" description="Helical" evidence="7">
    <location>
        <begin position="418"/>
        <end position="441"/>
    </location>
</feature>
<feature type="transmembrane region" description="Helical" evidence="7">
    <location>
        <begin position="316"/>
        <end position="334"/>
    </location>
</feature>
<dbReference type="GO" id="GO:0005774">
    <property type="term" value="C:vacuolar membrane"/>
    <property type="evidence" value="ECO:0007669"/>
    <property type="project" value="TreeGrafter"/>
</dbReference>
<evidence type="ECO:0000256" key="7">
    <source>
        <dbReference type="SAM" id="Phobius"/>
    </source>
</evidence>
<feature type="region of interest" description="Disordered" evidence="6">
    <location>
        <begin position="156"/>
        <end position="194"/>
    </location>
</feature>
<organism evidence="9 10">
    <name type="scientific">Verruconis gallopava</name>
    <dbReference type="NCBI Taxonomy" id="253628"/>
    <lineage>
        <taxon>Eukaryota</taxon>
        <taxon>Fungi</taxon>
        <taxon>Dikarya</taxon>
        <taxon>Ascomycota</taxon>
        <taxon>Pezizomycotina</taxon>
        <taxon>Dothideomycetes</taxon>
        <taxon>Pleosporomycetidae</taxon>
        <taxon>Venturiales</taxon>
        <taxon>Sympoventuriaceae</taxon>
        <taxon>Verruconis</taxon>
    </lineage>
</organism>
<dbReference type="RefSeq" id="XP_016215663.1">
    <property type="nucleotide sequence ID" value="XM_016356140.1"/>
</dbReference>
<dbReference type="PANTHER" id="PTHR22950:SF332">
    <property type="entry name" value="AMINO ACID TRANSPORTER (EUROFUNG)"/>
    <property type="match status" value="1"/>
</dbReference>
<dbReference type="VEuPathDB" id="FungiDB:PV09_03004"/>
<feature type="transmembrane region" description="Helical" evidence="7">
    <location>
        <begin position="464"/>
        <end position="486"/>
    </location>
</feature>
<proteinExistence type="inferred from homology"/>
<evidence type="ECO:0000256" key="2">
    <source>
        <dbReference type="ARBA" id="ARBA00008066"/>
    </source>
</evidence>
<feature type="transmembrane region" description="Helical" evidence="7">
    <location>
        <begin position="564"/>
        <end position="589"/>
    </location>
</feature>
<dbReference type="GO" id="GO:0005302">
    <property type="term" value="F:L-tyrosine transmembrane transporter activity"/>
    <property type="evidence" value="ECO:0007669"/>
    <property type="project" value="TreeGrafter"/>
</dbReference>
<dbReference type="STRING" id="253628.A0A0D2AGU1"/>
<feature type="region of interest" description="Disordered" evidence="6">
    <location>
        <begin position="87"/>
        <end position="111"/>
    </location>
</feature>
<dbReference type="OrthoDB" id="1684102at2759"/>
<feature type="transmembrane region" description="Helical" evidence="7">
    <location>
        <begin position="507"/>
        <end position="525"/>
    </location>
</feature>
<comment type="subcellular location">
    <subcellularLocation>
        <location evidence="1">Membrane</location>
        <topology evidence="1">Multi-pass membrane protein</topology>
    </subcellularLocation>
</comment>
<evidence type="ECO:0000256" key="1">
    <source>
        <dbReference type="ARBA" id="ARBA00004141"/>
    </source>
</evidence>
<dbReference type="Proteomes" id="UP000053259">
    <property type="component" value="Unassembled WGS sequence"/>
</dbReference>
<sequence>MSNSSESAKLQSHQRQDREARVLSKHLNPEFTGDLDGAPTTLPGQQAADLKSSLKTQGGDMVRDLYRIEAKSKRARFEQRAATFSFPARGTDTDDGENEIPITNPNEPGGFRRDYIQRQALRRRLHSVTTVAGPVTRNFVDFLDLYGNFAGEDLHESDDETIETEDDGQEEGIETPGDQRPLLGRRSTSRTTFAEKGDASNVKTFFTLLKAFIGTAIMFLPKAFRNGGLLFSLITLIVVSMITGVGFYLLLQCRKRHRGGYGEIGKVISGSRLRSLILVSITLSQIGFVCSGLIFTAENLHSFINAVSHERASSKLTVYTLIGLQILAIIPLSFIRNVSKLGPAALLADIFIIFGLAYIYYYDITTISKNSGLRSDVMLFNPKDFPLTIGSAIFTFEGIGLILPIQSSMKRPQDFGKLLTAVMIIITAVCASVGFLSYGAFGESTRVEIINNFPQGDKLVNSVQFLYCMAVLVGEPVQLFPAVRIMEGKFFGRRSGKNSTKTKWKKNFFRATVVLISGAIAMVGAGDLDKFVSLIGSFACVPLVYIYPAYLHYKGIAQSRYAKLGDVIMIILGLICMIYTSVITVAIWVEDS</sequence>
<dbReference type="EMBL" id="KN847536">
    <property type="protein sequence ID" value="KIW05794.1"/>
    <property type="molecule type" value="Genomic_DNA"/>
</dbReference>
<dbReference type="EMBL" id="KN847536">
    <property type="protein sequence ID" value="KIW05795.1"/>
    <property type="molecule type" value="Genomic_DNA"/>
</dbReference>
<dbReference type="HOGENOM" id="CLU_009646_3_2_1"/>